<gene>
    <name evidence="2" type="ORF">CTI12_AA160890</name>
</gene>
<dbReference type="AlphaFoldDB" id="A0A2U1P817"/>
<reference evidence="2 3" key="1">
    <citation type="journal article" date="2018" name="Mol. Plant">
        <title>The genome of Artemisia annua provides insight into the evolution of Asteraceae family and artemisinin biosynthesis.</title>
        <authorList>
            <person name="Shen Q."/>
            <person name="Zhang L."/>
            <person name="Liao Z."/>
            <person name="Wang S."/>
            <person name="Yan T."/>
            <person name="Shi P."/>
            <person name="Liu M."/>
            <person name="Fu X."/>
            <person name="Pan Q."/>
            <person name="Wang Y."/>
            <person name="Lv Z."/>
            <person name="Lu X."/>
            <person name="Zhang F."/>
            <person name="Jiang W."/>
            <person name="Ma Y."/>
            <person name="Chen M."/>
            <person name="Hao X."/>
            <person name="Li L."/>
            <person name="Tang Y."/>
            <person name="Lv G."/>
            <person name="Zhou Y."/>
            <person name="Sun X."/>
            <person name="Brodelius P.E."/>
            <person name="Rose J.K.C."/>
            <person name="Tang K."/>
        </authorList>
    </citation>
    <scope>NUCLEOTIDE SEQUENCE [LARGE SCALE GENOMIC DNA]</scope>
    <source>
        <strain evidence="3">cv. Huhao1</strain>
        <tissue evidence="2">Leaf</tissue>
    </source>
</reference>
<dbReference type="Proteomes" id="UP000245207">
    <property type="component" value="Unassembled WGS sequence"/>
</dbReference>
<organism evidence="2 3">
    <name type="scientific">Artemisia annua</name>
    <name type="common">Sweet wormwood</name>
    <dbReference type="NCBI Taxonomy" id="35608"/>
    <lineage>
        <taxon>Eukaryota</taxon>
        <taxon>Viridiplantae</taxon>
        <taxon>Streptophyta</taxon>
        <taxon>Embryophyta</taxon>
        <taxon>Tracheophyta</taxon>
        <taxon>Spermatophyta</taxon>
        <taxon>Magnoliopsida</taxon>
        <taxon>eudicotyledons</taxon>
        <taxon>Gunneridae</taxon>
        <taxon>Pentapetalae</taxon>
        <taxon>asterids</taxon>
        <taxon>campanulids</taxon>
        <taxon>Asterales</taxon>
        <taxon>Asteraceae</taxon>
        <taxon>Asteroideae</taxon>
        <taxon>Anthemideae</taxon>
        <taxon>Artemisiinae</taxon>
        <taxon>Artemisia</taxon>
    </lineage>
</organism>
<proteinExistence type="predicted"/>
<accession>A0A2U1P817</accession>
<evidence type="ECO:0000256" key="1">
    <source>
        <dbReference type="SAM" id="MobiDB-lite"/>
    </source>
</evidence>
<comment type="caution">
    <text evidence="2">The sequence shown here is derived from an EMBL/GenBank/DDBJ whole genome shotgun (WGS) entry which is preliminary data.</text>
</comment>
<protein>
    <submittedName>
        <fullName evidence="2">Zinc finger, RING-CH-type, Zinc finger, RING/FYVE/PHD-type</fullName>
    </submittedName>
</protein>
<feature type="compositionally biased region" description="Polar residues" evidence="1">
    <location>
        <begin position="1"/>
        <end position="16"/>
    </location>
</feature>
<name>A0A2U1P817_ARTAN</name>
<evidence type="ECO:0000313" key="3">
    <source>
        <dbReference type="Proteomes" id="UP000245207"/>
    </source>
</evidence>
<sequence>MGGSSGIFSYNHSRMTSSDDEDEIDLESGELELKVHSKSERICRICHLDFSDSVNDGCIVSVIACSSHVNESDLNRIKTCEICGATAHNVGGEHTNDTSNAIETEPAERTGTGFTPVLTETRTFWQELYIFVSTEVYGCPEVSEFNVTYPVLLCVQDQNNMPKFCITKQFNSLVNVAPDVLTADIPA</sequence>
<keyword evidence="3" id="KW-1185">Reference proteome</keyword>
<dbReference type="STRING" id="35608.A0A2U1P817"/>
<feature type="region of interest" description="Disordered" evidence="1">
    <location>
        <begin position="1"/>
        <end position="23"/>
    </location>
</feature>
<dbReference type="EMBL" id="PKPP01001538">
    <property type="protein sequence ID" value="PWA81891.1"/>
    <property type="molecule type" value="Genomic_DNA"/>
</dbReference>
<evidence type="ECO:0000313" key="2">
    <source>
        <dbReference type="EMBL" id="PWA81891.1"/>
    </source>
</evidence>
<feature type="region of interest" description="Disordered" evidence="1">
    <location>
        <begin position="94"/>
        <end position="113"/>
    </location>
</feature>